<evidence type="ECO:0000313" key="1">
    <source>
        <dbReference type="EMBL" id="KAI3732706.1"/>
    </source>
</evidence>
<comment type="caution">
    <text evidence="1">The sequence shown here is derived from an EMBL/GenBank/DDBJ whole genome shotgun (WGS) entry which is preliminary data.</text>
</comment>
<dbReference type="Proteomes" id="UP001056120">
    <property type="component" value="Linkage Group LG21"/>
</dbReference>
<name>A0ACB9CEG3_9ASTR</name>
<protein>
    <submittedName>
        <fullName evidence="1">Uncharacterized protein</fullName>
    </submittedName>
</protein>
<organism evidence="1 2">
    <name type="scientific">Smallanthus sonchifolius</name>
    <dbReference type="NCBI Taxonomy" id="185202"/>
    <lineage>
        <taxon>Eukaryota</taxon>
        <taxon>Viridiplantae</taxon>
        <taxon>Streptophyta</taxon>
        <taxon>Embryophyta</taxon>
        <taxon>Tracheophyta</taxon>
        <taxon>Spermatophyta</taxon>
        <taxon>Magnoliopsida</taxon>
        <taxon>eudicotyledons</taxon>
        <taxon>Gunneridae</taxon>
        <taxon>Pentapetalae</taxon>
        <taxon>asterids</taxon>
        <taxon>campanulids</taxon>
        <taxon>Asterales</taxon>
        <taxon>Asteraceae</taxon>
        <taxon>Asteroideae</taxon>
        <taxon>Heliantheae alliance</taxon>
        <taxon>Millerieae</taxon>
        <taxon>Smallanthus</taxon>
    </lineage>
</organism>
<evidence type="ECO:0000313" key="2">
    <source>
        <dbReference type="Proteomes" id="UP001056120"/>
    </source>
</evidence>
<proteinExistence type="predicted"/>
<dbReference type="EMBL" id="CM042038">
    <property type="protein sequence ID" value="KAI3732706.1"/>
    <property type="molecule type" value="Genomic_DNA"/>
</dbReference>
<accession>A0ACB9CEG3</accession>
<reference evidence="2" key="1">
    <citation type="journal article" date="2022" name="Mol. Ecol. Resour.">
        <title>The genomes of chicory, endive, great burdock and yacon provide insights into Asteraceae palaeo-polyploidization history and plant inulin production.</title>
        <authorList>
            <person name="Fan W."/>
            <person name="Wang S."/>
            <person name="Wang H."/>
            <person name="Wang A."/>
            <person name="Jiang F."/>
            <person name="Liu H."/>
            <person name="Zhao H."/>
            <person name="Xu D."/>
            <person name="Zhang Y."/>
        </authorList>
    </citation>
    <scope>NUCLEOTIDE SEQUENCE [LARGE SCALE GENOMIC DNA]</scope>
    <source>
        <strain evidence="2">cv. Yunnan</strain>
    </source>
</reference>
<reference evidence="1 2" key="2">
    <citation type="journal article" date="2022" name="Mol. Ecol. Resour.">
        <title>The genomes of chicory, endive, great burdock and yacon provide insights into Asteraceae paleo-polyploidization history and plant inulin production.</title>
        <authorList>
            <person name="Fan W."/>
            <person name="Wang S."/>
            <person name="Wang H."/>
            <person name="Wang A."/>
            <person name="Jiang F."/>
            <person name="Liu H."/>
            <person name="Zhao H."/>
            <person name="Xu D."/>
            <person name="Zhang Y."/>
        </authorList>
    </citation>
    <scope>NUCLEOTIDE SEQUENCE [LARGE SCALE GENOMIC DNA]</scope>
    <source>
        <strain evidence="2">cv. Yunnan</strain>
        <tissue evidence="1">Leaves</tissue>
    </source>
</reference>
<keyword evidence="2" id="KW-1185">Reference proteome</keyword>
<sequence length="98" mass="10075">MVVARAPVVVFLVLAAVIGGSQALEICDMTEDGLVACNLSVTNPNPVDPIPECCKAVAGADMKCLCSYRDSSMLPSLGIDPVLAVGLPAKCSLPARQC</sequence>
<gene>
    <name evidence="1" type="ORF">L1987_63913</name>
</gene>